<name>A0A0A9BSV1_ARUDO</name>
<reference evidence="1" key="2">
    <citation type="journal article" date="2015" name="Data Brief">
        <title>Shoot transcriptome of the giant reed, Arundo donax.</title>
        <authorList>
            <person name="Barrero R.A."/>
            <person name="Guerrero F.D."/>
            <person name="Moolhuijzen P."/>
            <person name="Goolsby J.A."/>
            <person name="Tidwell J."/>
            <person name="Bellgard S.E."/>
            <person name="Bellgard M.I."/>
        </authorList>
    </citation>
    <scope>NUCLEOTIDE SEQUENCE</scope>
    <source>
        <tissue evidence="1">Shoot tissue taken approximately 20 cm above the soil surface</tissue>
    </source>
</reference>
<evidence type="ECO:0000313" key="1">
    <source>
        <dbReference type="EMBL" id="JAD64245.1"/>
    </source>
</evidence>
<accession>A0A0A9BSV1</accession>
<organism evidence="1">
    <name type="scientific">Arundo donax</name>
    <name type="common">Giant reed</name>
    <name type="synonym">Donax arundinaceus</name>
    <dbReference type="NCBI Taxonomy" id="35708"/>
    <lineage>
        <taxon>Eukaryota</taxon>
        <taxon>Viridiplantae</taxon>
        <taxon>Streptophyta</taxon>
        <taxon>Embryophyta</taxon>
        <taxon>Tracheophyta</taxon>
        <taxon>Spermatophyta</taxon>
        <taxon>Magnoliopsida</taxon>
        <taxon>Liliopsida</taxon>
        <taxon>Poales</taxon>
        <taxon>Poaceae</taxon>
        <taxon>PACMAD clade</taxon>
        <taxon>Arundinoideae</taxon>
        <taxon>Arundineae</taxon>
        <taxon>Arundo</taxon>
    </lineage>
</organism>
<proteinExistence type="predicted"/>
<sequence>MPPGTKYFCSFILLSQIYRHPIKAAHD</sequence>
<reference evidence="1" key="1">
    <citation type="submission" date="2014-09" db="EMBL/GenBank/DDBJ databases">
        <authorList>
            <person name="Magalhaes I.L.F."/>
            <person name="Oliveira U."/>
            <person name="Santos F.R."/>
            <person name="Vidigal T.H.D.A."/>
            <person name="Brescovit A.D."/>
            <person name="Santos A.J."/>
        </authorList>
    </citation>
    <scope>NUCLEOTIDE SEQUENCE</scope>
    <source>
        <tissue evidence="1">Shoot tissue taken approximately 20 cm above the soil surface</tissue>
    </source>
</reference>
<protein>
    <submittedName>
        <fullName evidence="1">Uncharacterized protein</fullName>
    </submittedName>
</protein>
<dbReference type="EMBL" id="GBRH01233650">
    <property type="protein sequence ID" value="JAD64245.1"/>
    <property type="molecule type" value="Transcribed_RNA"/>
</dbReference>
<dbReference type="AlphaFoldDB" id="A0A0A9BSV1"/>